<accession>A0AAV7LSV0</accession>
<feature type="compositionally biased region" description="Basic and acidic residues" evidence="1">
    <location>
        <begin position="40"/>
        <end position="77"/>
    </location>
</feature>
<evidence type="ECO:0000256" key="1">
    <source>
        <dbReference type="SAM" id="MobiDB-lite"/>
    </source>
</evidence>
<organism evidence="2 3">
    <name type="scientific">Pleurodeles waltl</name>
    <name type="common">Iberian ribbed newt</name>
    <dbReference type="NCBI Taxonomy" id="8319"/>
    <lineage>
        <taxon>Eukaryota</taxon>
        <taxon>Metazoa</taxon>
        <taxon>Chordata</taxon>
        <taxon>Craniata</taxon>
        <taxon>Vertebrata</taxon>
        <taxon>Euteleostomi</taxon>
        <taxon>Amphibia</taxon>
        <taxon>Batrachia</taxon>
        <taxon>Caudata</taxon>
        <taxon>Salamandroidea</taxon>
        <taxon>Salamandridae</taxon>
        <taxon>Pleurodelinae</taxon>
        <taxon>Pleurodeles</taxon>
    </lineage>
</organism>
<comment type="caution">
    <text evidence="2">The sequence shown here is derived from an EMBL/GenBank/DDBJ whole genome shotgun (WGS) entry which is preliminary data.</text>
</comment>
<gene>
    <name evidence="2" type="ORF">NDU88_005092</name>
</gene>
<feature type="region of interest" description="Disordered" evidence="1">
    <location>
        <begin position="1"/>
        <end position="83"/>
    </location>
</feature>
<dbReference type="AlphaFoldDB" id="A0AAV7LSV0"/>
<name>A0AAV7LSV0_PLEWA</name>
<sequence length="83" mass="9232">MRALVSTEGGVFKPTASSSEEEMDSLDTADRETPTTAMEQQREDNAGARMPEKTTTRRFPDTQWEKQEAAKRKDCPHSGKSVA</sequence>
<proteinExistence type="predicted"/>
<evidence type="ECO:0000313" key="3">
    <source>
        <dbReference type="Proteomes" id="UP001066276"/>
    </source>
</evidence>
<keyword evidence="3" id="KW-1185">Reference proteome</keyword>
<dbReference type="EMBL" id="JANPWB010000015">
    <property type="protein sequence ID" value="KAJ1091978.1"/>
    <property type="molecule type" value="Genomic_DNA"/>
</dbReference>
<evidence type="ECO:0000313" key="2">
    <source>
        <dbReference type="EMBL" id="KAJ1091978.1"/>
    </source>
</evidence>
<reference evidence="2" key="1">
    <citation type="journal article" date="2022" name="bioRxiv">
        <title>Sequencing and chromosome-scale assembly of the giantPleurodeles waltlgenome.</title>
        <authorList>
            <person name="Brown T."/>
            <person name="Elewa A."/>
            <person name="Iarovenko S."/>
            <person name="Subramanian E."/>
            <person name="Araus A.J."/>
            <person name="Petzold A."/>
            <person name="Susuki M."/>
            <person name="Suzuki K.-i.T."/>
            <person name="Hayashi T."/>
            <person name="Toyoda A."/>
            <person name="Oliveira C."/>
            <person name="Osipova E."/>
            <person name="Leigh N.D."/>
            <person name="Simon A."/>
            <person name="Yun M.H."/>
        </authorList>
    </citation>
    <scope>NUCLEOTIDE SEQUENCE</scope>
    <source>
        <strain evidence="2">20211129_DDA</strain>
        <tissue evidence="2">Liver</tissue>
    </source>
</reference>
<protein>
    <submittedName>
        <fullName evidence="2">Uncharacterized protein</fullName>
    </submittedName>
</protein>
<dbReference type="Proteomes" id="UP001066276">
    <property type="component" value="Chromosome 11"/>
</dbReference>